<reference evidence="3" key="1">
    <citation type="submission" date="2020-05" db="EMBL/GenBank/DDBJ databases">
        <title>Mycena genomes resolve the evolution of fungal bioluminescence.</title>
        <authorList>
            <person name="Tsai I.J."/>
        </authorList>
    </citation>
    <scope>NUCLEOTIDE SEQUENCE</scope>
    <source>
        <strain evidence="3">160909Yilan</strain>
    </source>
</reference>
<feature type="transmembrane region" description="Helical" evidence="2">
    <location>
        <begin position="173"/>
        <end position="197"/>
    </location>
</feature>
<keyword evidence="2" id="KW-0812">Transmembrane</keyword>
<feature type="region of interest" description="Disordered" evidence="1">
    <location>
        <begin position="101"/>
        <end position="155"/>
    </location>
</feature>
<comment type="caution">
    <text evidence="3">The sequence shown here is derived from an EMBL/GenBank/DDBJ whole genome shotgun (WGS) entry which is preliminary data.</text>
</comment>
<gene>
    <name evidence="3" type="ORF">MSAN_02066600</name>
</gene>
<dbReference type="EMBL" id="JACAZH010000027">
    <property type="protein sequence ID" value="KAF7341683.1"/>
    <property type="molecule type" value="Genomic_DNA"/>
</dbReference>
<dbReference type="PANTHER" id="PTHR16861">
    <property type="entry name" value="GLYCOPROTEIN 38"/>
    <property type="match status" value="1"/>
</dbReference>
<evidence type="ECO:0000256" key="2">
    <source>
        <dbReference type="SAM" id="Phobius"/>
    </source>
</evidence>
<dbReference type="PANTHER" id="PTHR16861:SF4">
    <property type="entry name" value="SH3 DOMAIN PROTEIN (AFU_ORTHOLOGUE AFUA_1G13610)"/>
    <property type="match status" value="1"/>
</dbReference>
<keyword evidence="4" id="KW-1185">Reference proteome</keyword>
<sequence>MGGSGFVSPRPGSLVGGYKDGSPRTGQIVSANANGSSNSVTVTCLYEDGAGNCVYDGDGTFENGSSACPDGTEATPPSSTTIIQTSTQIQTQTQTQILTQTVQSVPPSSTSAPPTSTPSSTSSLTSPSASSSQPSLSASSAPPTSSAPIATQTNDTGLSGSGVMLSSTKSVTAGAIAGIVVGSIIVLILAIVLALCVRRRRKRRSMTSLAPESYLVVNPASTSESTPTRMTENSRHLSVSDVSQQRQEYLAGRLRAVQKELEALQASVGTGGEHLEQAMRQNEALRARIRMLEREMHSQWGLGLTDSPPGYLD</sequence>
<keyword evidence="2" id="KW-1133">Transmembrane helix</keyword>
<feature type="compositionally biased region" description="Low complexity" evidence="1">
    <location>
        <begin position="101"/>
        <end position="153"/>
    </location>
</feature>
<evidence type="ECO:0000256" key="1">
    <source>
        <dbReference type="SAM" id="MobiDB-lite"/>
    </source>
</evidence>
<proteinExistence type="predicted"/>
<dbReference type="OrthoDB" id="3048247at2759"/>
<accession>A0A8H7CNE7</accession>
<keyword evidence="2" id="KW-0472">Membrane</keyword>
<feature type="region of interest" description="Disordered" evidence="1">
    <location>
        <begin position="220"/>
        <end position="241"/>
    </location>
</feature>
<evidence type="ECO:0000313" key="4">
    <source>
        <dbReference type="Proteomes" id="UP000623467"/>
    </source>
</evidence>
<name>A0A8H7CNE7_9AGAR</name>
<evidence type="ECO:0000313" key="3">
    <source>
        <dbReference type="EMBL" id="KAF7341683.1"/>
    </source>
</evidence>
<protein>
    <submittedName>
        <fullName evidence="3">Uncharacterized protein</fullName>
    </submittedName>
</protein>
<dbReference type="AlphaFoldDB" id="A0A8H7CNE7"/>
<dbReference type="Proteomes" id="UP000623467">
    <property type="component" value="Unassembled WGS sequence"/>
</dbReference>
<feature type="region of interest" description="Disordered" evidence="1">
    <location>
        <begin position="1"/>
        <end position="23"/>
    </location>
</feature>
<organism evidence="3 4">
    <name type="scientific">Mycena sanguinolenta</name>
    <dbReference type="NCBI Taxonomy" id="230812"/>
    <lineage>
        <taxon>Eukaryota</taxon>
        <taxon>Fungi</taxon>
        <taxon>Dikarya</taxon>
        <taxon>Basidiomycota</taxon>
        <taxon>Agaricomycotina</taxon>
        <taxon>Agaricomycetes</taxon>
        <taxon>Agaricomycetidae</taxon>
        <taxon>Agaricales</taxon>
        <taxon>Marasmiineae</taxon>
        <taxon>Mycenaceae</taxon>
        <taxon>Mycena</taxon>
    </lineage>
</organism>